<name>A0A553JTA3_SHEHA</name>
<keyword evidence="1" id="KW-1133">Transmembrane helix</keyword>
<evidence type="ECO:0000313" key="4">
    <source>
        <dbReference type="Proteomes" id="UP000318126"/>
    </source>
</evidence>
<accession>A0A553JTA3</accession>
<dbReference type="Pfam" id="PF13579">
    <property type="entry name" value="Glyco_trans_4_4"/>
    <property type="match status" value="1"/>
</dbReference>
<comment type="caution">
    <text evidence="3">The sequence shown here is derived from an EMBL/GenBank/DDBJ whole genome shotgun (WGS) entry which is preliminary data.</text>
</comment>
<dbReference type="RefSeq" id="WP_143563306.1">
    <property type="nucleotide sequence ID" value="NZ_BMPL01000003.1"/>
</dbReference>
<keyword evidence="4" id="KW-1185">Reference proteome</keyword>
<dbReference type="Proteomes" id="UP000318126">
    <property type="component" value="Unassembled WGS sequence"/>
</dbReference>
<dbReference type="Gene3D" id="3.40.50.2000">
    <property type="entry name" value="Glycogen Phosphorylase B"/>
    <property type="match status" value="2"/>
</dbReference>
<proteinExistence type="predicted"/>
<gene>
    <name evidence="3" type="ORF">FN961_04270</name>
</gene>
<dbReference type="InterPro" id="IPR028098">
    <property type="entry name" value="Glyco_trans_4-like_N"/>
</dbReference>
<dbReference type="OrthoDB" id="9787293at2"/>
<dbReference type="PANTHER" id="PTHR12526">
    <property type="entry name" value="GLYCOSYLTRANSFERASE"/>
    <property type="match status" value="1"/>
</dbReference>
<keyword evidence="3" id="KW-0808">Transferase</keyword>
<feature type="transmembrane region" description="Helical" evidence="1">
    <location>
        <begin position="79"/>
        <end position="99"/>
    </location>
</feature>
<reference evidence="4" key="1">
    <citation type="submission" date="2019-07" db="EMBL/GenBank/DDBJ databases">
        <title>Shewanella sp. YLB-08 draft genomic sequence.</title>
        <authorList>
            <person name="Yu L."/>
        </authorList>
    </citation>
    <scope>NUCLEOTIDE SEQUENCE [LARGE SCALE GENOMIC DNA]</scope>
    <source>
        <strain evidence="4">JCM 20706</strain>
    </source>
</reference>
<sequence>MRILVVSQYFWPENFRINDLCLALKDNGHELTVVTGKPNYPWGEFFDDYVNSPRSFDFYHDIPVVRVPMLPRKSGGKNLLLNYISFIFSGSIYGAYKLRKQDFDIILVCQLSPVTAAIPAIVLKKLKGIPLVMWSLDLWPESLEAVGVVKSKRVLSVVGKLVSWIYGHCDVILGQSESYLDAVRRRSGKAQLELFPNWAEDQFKIEAKKVDQPSSVITIMFAGNVGDAQDFESIIECAKLLKESRSRVQFSIVGSGRKLIWLKSQIEDFQLDEYFILHGQHALEHMPVFYEEADIALVSLKPNDIFERTIPGKIQSYMLASLPILSMLDGEGKKLVEIADCGLACSASGHQQLYENILSMMSMSQERRRKLGANGKAFAEIHFNKARLVAKLETLLETQIERVKI</sequence>
<keyword evidence="1" id="KW-0812">Transmembrane</keyword>
<dbReference type="SUPFAM" id="SSF53756">
    <property type="entry name" value="UDP-Glycosyltransferase/glycogen phosphorylase"/>
    <property type="match status" value="1"/>
</dbReference>
<evidence type="ECO:0000259" key="2">
    <source>
        <dbReference type="Pfam" id="PF13579"/>
    </source>
</evidence>
<keyword evidence="1" id="KW-0472">Membrane</keyword>
<protein>
    <submittedName>
        <fullName evidence="3">Glycosyltransferase family 4 protein</fullName>
    </submittedName>
</protein>
<evidence type="ECO:0000313" key="3">
    <source>
        <dbReference type="EMBL" id="TRY15695.1"/>
    </source>
</evidence>
<dbReference type="AlphaFoldDB" id="A0A553JTA3"/>
<dbReference type="GO" id="GO:0016757">
    <property type="term" value="F:glycosyltransferase activity"/>
    <property type="evidence" value="ECO:0007669"/>
    <property type="project" value="UniProtKB-ARBA"/>
</dbReference>
<dbReference type="EMBL" id="VKGK01000003">
    <property type="protein sequence ID" value="TRY15695.1"/>
    <property type="molecule type" value="Genomic_DNA"/>
</dbReference>
<organism evidence="3 4">
    <name type="scientific">Shewanella hanedai</name>
    <name type="common">Alteromonas hanedai</name>
    <dbReference type="NCBI Taxonomy" id="25"/>
    <lineage>
        <taxon>Bacteria</taxon>
        <taxon>Pseudomonadati</taxon>
        <taxon>Pseudomonadota</taxon>
        <taxon>Gammaproteobacteria</taxon>
        <taxon>Alteromonadales</taxon>
        <taxon>Shewanellaceae</taxon>
        <taxon>Shewanella</taxon>
    </lineage>
</organism>
<dbReference type="PANTHER" id="PTHR12526:SF609">
    <property type="entry name" value="LIPOPOLYSACCHARIDE BIOSYNTHESIS PROTEIN"/>
    <property type="match status" value="1"/>
</dbReference>
<feature type="domain" description="Glycosyltransferase subfamily 4-like N-terminal" evidence="2">
    <location>
        <begin position="16"/>
        <end position="198"/>
    </location>
</feature>
<evidence type="ECO:0000256" key="1">
    <source>
        <dbReference type="SAM" id="Phobius"/>
    </source>
</evidence>
<dbReference type="CDD" id="cd03794">
    <property type="entry name" value="GT4_WbuB-like"/>
    <property type="match status" value="1"/>
</dbReference>
<dbReference type="Pfam" id="PF13692">
    <property type="entry name" value="Glyco_trans_1_4"/>
    <property type="match status" value="1"/>
</dbReference>